<dbReference type="InterPro" id="IPR029058">
    <property type="entry name" value="AB_hydrolase_fold"/>
</dbReference>
<evidence type="ECO:0000256" key="1">
    <source>
        <dbReference type="ARBA" id="ARBA00022729"/>
    </source>
</evidence>
<dbReference type="PANTHER" id="PTHR43037">
    <property type="entry name" value="UNNAMED PRODUCT-RELATED"/>
    <property type="match status" value="1"/>
</dbReference>
<reference evidence="5" key="1">
    <citation type="journal article" date="2019" name="Int. J. Syst. Evol. Microbiol.">
        <title>The Global Catalogue of Microorganisms (GCM) 10K type strain sequencing project: providing services to taxonomists for standard genome sequencing and annotation.</title>
        <authorList>
            <consortium name="The Broad Institute Genomics Platform"/>
            <consortium name="The Broad Institute Genome Sequencing Center for Infectious Disease"/>
            <person name="Wu L."/>
            <person name="Ma J."/>
        </authorList>
    </citation>
    <scope>NUCLEOTIDE SEQUENCE [LARGE SCALE GENOMIC DNA]</scope>
    <source>
        <strain evidence="5">JCM 6833</strain>
    </source>
</reference>
<keyword evidence="5" id="KW-1185">Reference proteome</keyword>
<dbReference type="Pfam" id="PF10503">
    <property type="entry name" value="Esterase_PHB"/>
    <property type="match status" value="1"/>
</dbReference>
<feature type="chain" id="PRO_5046220479" evidence="3">
    <location>
        <begin position="28"/>
        <end position="317"/>
    </location>
</feature>
<keyword evidence="2" id="KW-0378">Hydrolase</keyword>
<dbReference type="Proteomes" id="UP001501509">
    <property type="component" value="Unassembled WGS sequence"/>
</dbReference>
<organism evidence="4 5">
    <name type="scientific">Actinomadura fulvescens</name>
    <dbReference type="NCBI Taxonomy" id="46160"/>
    <lineage>
        <taxon>Bacteria</taxon>
        <taxon>Bacillati</taxon>
        <taxon>Actinomycetota</taxon>
        <taxon>Actinomycetes</taxon>
        <taxon>Streptosporangiales</taxon>
        <taxon>Thermomonosporaceae</taxon>
        <taxon>Actinomadura</taxon>
    </lineage>
</organism>
<dbReference type="EMBL" id="BAAATD010000002">
    <property type="protein sequence ID" value="GAA2583270.1"/>
    <property type="molecule type" value="Genomic_DNA"/>
</dbReference>
<comment type="caution">
    <text evidence="4">The sequence shown here is derived from an EMBL/GenBank/DDBJ whole genome shotgun (WGS) entry which is preliminary data.</text>
</comment>
<keyword evidence="1 3" id="KW-0732">Signal</keyword>
<evidence type="ECO:0000256" key="2">
    <source>
        <dbReference type="ARBA" id="ARBA00022801"/>
    </source>
</evidence>
<dbReference type="PANTHER" id="PTHR43037:SF1">
    <property type="entry name" value="BLL1128 PROTEIN"/>
    <property type="match status" value="1"/>
</dbReference>
<evidence type="ECO:0000313" key="5">
    <source>
        <dbReference type="Proteomes" id="UP001501509"/>
    </source>
</evidence>
<dbReference type="Gene3D" id="3.40.50.1820">
    <property type="entry name" value="alpha/beta hydrolase"/>
    <property type="match status" value="1"/>
</dbReference>
<accession>A0ABP6BRC6</accession>
<name>A0ABP6BRC6_9ACTN</name>
<gene>
    <name evidence="4" type="ORF">GCM10010411_14910</name>
</gene>
<dbReference type="SUPFAM" id="SSF53474">
    <property type="entry name" value="alpha/beta-Hydrolases"/>
    <property type="match status" value="1"/>
</dbReference>
<evidence type="ECO:0000256" key="3">
    <source>
        <dbReference type="SAM" id="SignalP"/>
    </source>
</evidence>
<dbReference type="InterPro" id="IPR010126">
    <property type="entry name" value="Esterase_phb"/>
</dbReference>
<protein>
    <submittedName>
        <fullName evidence="4">PHB depolymerase family esterase</fullName>
    </submittedName>
</protein>
<feature type="signal peptide" evidence="3">
    <location>
        <begin position="1"/>
        <end position="27"/>
    </location>
</feature>
<evidence type="ECO:0000313" key="4">
    <source>
        <dbReference type="EMBL" id="GAA2583270.1"/>
    </source>
</evidence>
<proteinExistence type="predicted"/>
<sequence>MKIIMRAALMTMALCLVTSAHPLPAVAAAPTASRVSPTPPAPGTHARTITMPSFNWLVKEKWDRPYLLHVPKRRKSASPPPLVIALHGGLDDGKYIQKQSGLDALSDRHGFVVAYPDGFLRTWNAGACCSFARLTGVDDVAFIDRLITTLVNEKLADPRRVYLTGFSNGGGMAYKYVCERPGRVAAIGVVSGALATLCPSRPKVSLLAFHGTADFSVPYNGGGNLDFDVKLPFLPVRTVVDIWRRLAGLPALTRTYFEKAATRCATTGRSRTEVALCTVTGGGHEWPVPTRTAGVDGSAMLWSFFAAHPRQSGVAKS</sequence>
<dbReference type="InterPro" id="IPR050955">
    <property type="entry name" value="Plant_Biomass_Hydrol_Est"/>
</dbReference>
<dbReference type="RefSeq" id="WP_344539013.1">
    <property type="nucleotide sequence ID" value="NZ_BAAATD010000002.1"/>
</dbReference>